<keyword evidence="2" id="KW-1185">Reference proteome</keyword>
<comment type="caution">
    <text evidence="1">The sequence shown here is derived from an EMBL/GenBank/DDBJ whole genome shotgun (WGS) entry which is preliminary data.</text>
</comment>
<dbReference type="AlphaFoldDB" id="A0A553NZW2"/>
<proteinExistence type="predicted"/>
<sequence>MVLLETEYSLAMVEIDLAGFRLTFELTAFTKALVLKDRGRPDPGRLESPPISSSRFRHLQTNILLTFKVFMMVAVATSFLRSSMTAVRMIREQLHTEGFGDVGNANKIQAQFQAVVVNAGLDENWSYQNGGTHYITVGIQYGDEFLWIGQASFIVDLKNQDYDFAVNIESGPIDTDKTSFMKGKGYIFTIRANVVEPVADVALQVFQPLGYNDVFHIGHIQRRMGNAFACSPQDGWQDKYSLSPSDLTVNNASIFYSFLVNREAQRDISNDANEIVFLVPVHVMNIDSLPPGVNRTLSFVLQVGKEKIWTTLEERPISDQPLTLSNGVTPTFLSVRLLNNVTSNQIPKGDSIVFLVELRCPKSAYCKFDVELLSSANGQPRIINGGTIAYFSPPWSVYANQDENVVVSFGKVENPASEDTDVSLELTYALDPTADDAHLIELVNPKIGGLPIVLPKDLKASIAEPLENDVVVDLVTPNEAQVVALEGNPSTCEIGEKIWIGYNITVPRGKTIKMEVSATFNLFDTNPKLVSLQAALLLPSENNRALFHAVDVKFDTCNGKNVLCMNPSIDLQRTFPTTFLKSSNITTFMQRDIVTIDFGYVTNAGLSFKQGLYDGDLDDTFSLRFLIQKSDHQIWDRNMDRPIQCSIKFGDVATVVESWIGFEISKLKEEQGQMFITSNLSEPSKQYENGDTIYVQSVIKHDEMSTREGYPTFIQVIVPHYLTYKENSDSFLTNYSSIGNDEIVTVTVANTSGILFQFPQGISFPDIVELNFSLSVEMDGKRPIGSGVESSAIVFAPICFHSGHNKTNSSVSNCGSLRALPFESCAPGGMTTIQKISSHPNGS</sequence>
<name>A0A553NZW2_TIGCA</name>
<organism evidence="1 2">
    <name type="scientific">Tigriopus californicus</name>
    <name type="common">Marine copepod</name>
    <dbReference type="NCBI Taxonomy" id="6832"/>
    <lineage>
        <taxon>Eukaryota</taxon>
        <taxon>Metazoa</taxon>
        <taxon>Ecdysozoa</taxon>
        <taxon>Arthropoda</taxon>
        <taxon>Crustacea</taxon>
        <taxon>Multicrustacea</taxon>
        <taxon>Hexanauplia</taxon>
        <taxon>Copepoda</taxon>
        <taxon>Harpacticoida</taxon>
        <taxon>Harpacticidae</taxon>
        <taxon>Tigriopus</taxon>
    </lineage>
</organism>
<reference evidence="1 2" key="1">
    <citation type="journal article" date="2018" name="Nat. Ecol. Evol.">
        <title>Genomic signatures of mitonuclear coevolution across populations of Tigriopus californicus.</title>
        <authorList>
            <person name="Barreto F.S."/>
            <person name="Watson E.T."/>
            <person name="Lima T.G."/>
            <person name="Willett C.S."/>
            <person name="Edmands S."/>
            <person name="Li W."/>
            <person name="Burton R.S."/>
        </authorList>
    </citation>
    <scope>NUCLEOTIDE SEQUENCE [LARGE SCALE GENOMIC DNA]</scope>
    <source>
        <strain evidence="1 2">San Diego</strain>
    </source>
</reference>
<gene>
    <name evidence="1" type="ORF">TCAL_11102</name>
</gene>
<dbReference type="Proteomes" id="UP000318571">
    <property type="component" value="Chromosome 9"/>
</dbReference>
<protein>
    <submittedName>
        <fullName evidence="1">Uncharacterized protein</fullName>
    </submittedName>
</protein>
<dbReference type="EMBL" id="VCGU01000009">
    <property type="protein sequence ID" value="TRY70979.1"/>
    <property type="molecule type" value="Genomic_DNA"/>
</dbReference>
<evidence type="ECO:0000313" key="1">
    <source>
        <dbReference type="EMBL" id="TRY70979.1"/>
    </source>
</evidence>
<accession>A0A553NZW2</accession>
<evidence type="ECO:0000313" key="2">
    <source>
        <dbReference type="Proteomes" id="UP000318571"/>
    </source>
</evidence>